<keyword evidence="2" id="KW-1185">Reference proteome</keyword>
<dbReference type="Proteomes" id="UP001153334">
    <property type="component" value="Unassembled WGS sequence"/>
</dbReference>
<dbReference type="EMBL" id="JAPESX010001306">
    <property type="protein sequence ID" value="KAJ8115382.1"/>
    <property type="molecule type" value="Genomic_DNA"/>
</dbReference>
<protein>
    <submittedName>
        <fullName evidence="1">Uncharacterized protein</fullName>
    </submittedName>
</protein>
<evidence type="ECO:0000313" key="1">
    <source>
        <dbReference type="EMBL" id="KAJ8115382.1"/>
    </source>
</evidence>
<evidence type="ECO:0000313" key="2">
    <source>
        <dbReference type="Proteomes" id="UP001153334"/>
    </source>
</evidence>
<comment type="caution">
    <text evidence="1">The sequence shown here is derived from an EMBL/GenBank/DDBJ whole genome shotgun (WGS) entry which is preliminary data.</text>
</comment>
<reference evidence="1" key="1">
    <citation type="submission" date="2022-11" db="EMBL/GenBank/DDBJ databases">
        <title>Genome Sequence of Nemania bipapillata.</title>
        <authorList>
            <person name="Buettner E."/>
        </authorList>
    </citation>
    <scope>NUCLEOTIDE SEQUENCE</scope>
    <source>
        <strain evidence="1">CP14</strain>
    </source>
</reference>
<proteinExistence type="predicted"/>
<organism evidence="1 2">
    <name type="scientific">Nemania bipapillata</name>
    <dbReference type="NCBI Taxonomy" id="110536"/>
    <lineage>
        <taxon>Eukaryota</taxon>
        <taxon>Fungi</taxon>
        <taxon>Dikarya</taxon>
        <taxon>Ascomycota</taxon>
        <taxon>Pezizomycotina</taxon>
        <taxon>Sordariomycetes</taxon>
        <taxon>Xylariomycetidae</taxon>
        <taxon>Xylariales</taxon>
        <taxon>Xylariaceae</taxon>
        <taxon>Nemania</taxon>
    </lineage>
</organism>
<accession>A0ACC2IJS4</accession>
<sequence length="189" mass="21543">MALNGQAPKWFAITSKRGVPYVAVLFTIAIGTLAFLNVSNTGAVAFQWFSNLSTISGFVAWIVVMITYIRFRKAMQFHGMMDVLPFRTPLQPYATYFILFIVTLLTLTNGFQVFVPSNWSASSFLAAYITIPIFLALYLGHKIWFRTPFAIKVEDVDVLTGKKEMDELAAMDQPPIPRNWLERVWFWLA</sequence>
<gene>
    <name evidence="1" type="ORF">ONZ43_g4681</name>
</gene>
<name>A0ACC2IJS4_9PEZI</name>